<dbReference type="AlphaFoldDB" id="A0A8K0UYY2"/>
<sequence>MRLSVIPLVLAGLAIQHAGATPIRVVVVTSKQDISPHHAIGSIEPDFNVATLIRPTQFSQYDQSRTGRVRHACGSLANKAAQKSAEFAQMLRGAFGISIPHEHAFNEAANVEAKILPFIGTPIDVDRPRASYVNFKNMPDVAPIEHSTRPGAAVGWTTPHSYGGATPIQVWQAERPGFMARVNTALVSLGTWEGRVVAFVLGCGIGVLLRMFFVLGLVIVRSIKGHREESEDDETTYYEGVILFDESELAPPQYTAPPPDVTIDEKKPLPESDNTSI</sequence>
<evidence type="ECO:0000313" key="5">
    <source>
        <dbReference type="Proteomes" id="UP000813824"/>
    </source>
</evidence>
<name>A0A8K0UYY2_9AGAR</name>
<dbReference type="Proteomes" id="UP000813824">
    <property type="component" value="Unassembled WGS sequence"/>
</dbReference>
<reference evidence="4" key="1">
    <citation type="journal article" date="2021" name="New Phytol.">
        <title>Evolutionary innovations through gain and loss of genes in the ectomycorrhizal Boletales.</title>
        <authorList>
            <person name="Wu G."/>
            <person name="Miyauchi S."/>
            <person name="Morin E."/>
            <person name="Kuo A."/>
            <person name="Drula E."/>
            <person name="Varga T."/>
            <person name="Kohler A."/>
            <person name="Feng B."/>
            <person name="Cao Y."/>
            <person name="Lipzen A."/>
            <person name="Daum C."/>
            <person name="Hundley H."/>
            <person name="Pangilinan J."/>
            <person name="Johnson J."/>
            <person name="Barry K."/>
            <person name="LaButti K."/>
            <person name="Ng V."/>
            <person name="Ahrendt S."/>
            <person name="Min B."/>
            <person name="Choi I.G."/>
            <person name="Park H."/>
            <person name="Plett J.M."/>
            <person name="Magnuson J."/>
            <person name="Spatafora J.W."/>
            <person name="Nagy L.G."/>
            <person name="Henrissat B."/>
            <person name="Grigoriev I.V."/>
            <person name="Yang Z.L."/>
            <person name="Xu J."/>
            <person name="Martin F.M."/>
        </authorList>
    </citation>
    <scope>NUCLEOTIDE SEQUENCE</scope>
    <source>
        <strain evidence="4">KKN 215</strain>
    </source>
</reference>
<keyword evidence="2" id="KW-0812">Transmembrane</keyword>
<comment type="caution">
    <text evidence="4">The sequence shown here is derived from an EMBL/GenBank/DDBJ whole genome shotgun (WGS) entry which is preliminary data.</text>
</comment>
<dbReference type="EMBL" id="JAEVFJ010000001">
    <property type="protein sequence ID" value="KAH8107625.1"/>
    <property type="molecule type" value="Genomic_DNA"/>
</dbReference>
<evidence type="ECO:0000256" key="3">
    <source>
        <dbReference type="SAM" id="SignalP"/>
    </source>
</evidence>
<protein>
    <submittedName>
        <fullName evidence="4">Uncharacterized protein</fullName>
    </submittedName>
</protein>
<feature type="chain" id="PRO_5035467714" evidence="3">
    <location>
        <begin position="21"/>
        <end position="277"/>
    </location>
</feature>
<feature type="signal peptide" evidence="3">
    <location>
        <begin position="1"/>
        <end position="20"/>
    </location>
</feature>
<organism evidence="4 5">
    <name type="scientific">Cristinia sonorae</name>
    <dbReference type="NCBI Taxonomy" id="1940300"/>
    <lineage>
        <taxon>Eukaryota</taxon>
        <taxon>Fungi</taxon>
        <taxon>Dikarya</taxon>
        <taxon>Basidiomycota</taxon>
        <taxon>Agaricomycotina</taxon>
        <taxon>Agaricomycetes</taxon>
        <taxon>Agaricomycetidae</taxon>
        <taxon>Agaricales</taxon>
        <taxon>Pleurotineae</taxon>
        <taxon>Stephanosporaceae</taxon>
        <taxon>Cristinia</taxon>
    </lineage>
</organism>
<proteinExistence type="predicted"/>
<evidence type="ECO:0000256" key="1">
    <source>
        <dbReference type="SAM" id="MobiDB-lite"/>
    </source>
</evidence>
<keyword evidence="5" id="KW-1185">Reference proteome</keyword>
<keyword evidence="2" id="KW-1133">Transmembrane helix</keyword>
<evidence type="ECO:0000313" key="4">
    <source>
        <dbReference type="EMBL" id="KAH8107625.1"/>
    </source>
</evidence>
<keyword evidence="2" id="KW-0472">Membrane</keyword>
<feature type="region of interest" description="Disordered" evidence="1">
    <location>
        <begin position="248"/>
        <end position="277"/>
    </location>
</feature>
<keyword evidence="3" id="KW-0732">Signal</keyword>
<accession>A0A8K0UYY2</accession>
<gene>
    <name evidence="4" type="ORF">BXZ70DRAFT_321</name>
</gene>
<dbReference type="OrthoDB" id="3233375at2759"/>
<feature type="transmembrane region" description="Helical" evidence="2">
    <location>
        <begin position="196"/>
        <end position="220"/>
    </location>
</feature>
<evidence type="ECO:0000256" key="2">
    <source>
        <dbReference type="SAM" id="Phobius"/>
    </source>
</evidence>